<dbReference type="EMBL" id="JAGFWR010000028">
    <property type="protein sequence ID" value="MBO4164712.1"/>
    <property type="molecule type" value="Genomic_DNA"/>
</dbReference>
<keyword evidence="2" id="KW-1185">Reference proteome</keyword>
<proteinExistence type="predicted"/>
<name>A0ABS3VGK8_9ACTN</name>
<accession>A0ABS3VGK8</accession>
<reference evidence="1 2" key="1">
    <citation type="submission" date="2021-03" db="EMBL/GenBank/DDBJ databases">
        <authorList>
            <person name="Lee D.-H."/>
        </authorList>
    </citation>
    <scope>NUCLEOTIDE SEQUENCE [LARGE SCALE GENOMIC DNA]</scope>
    <source>
        <strain evidence="1 2">MMS20-R2-23</strain>
    </source>
</reference>
<gene>
    <name evidence="1" type="ORF">JQN83_28440</name>
</gene>
<evidence type="ECO:0000313" key="2">
    <source>
        <dbReference type="Proteomes" id="UP000671399"/>
    </source>
</evidence>
<organism evidence="1 2">
    <name type="scientific">Micromonospora antibiotica</name>
    <dbReference type="NCBI Taxonomy" id="2807623"/>
    <lineage>
        <taxon>Bacteria</taxon>
        <taxon>Bacillati</taxon>
        <taxon>Actinomycetota</taxon>
        <taxon>Actinomycetes</taxon>
        <taxon>Micromonosporales</taxon>
        <taxon>Micromonosporaceae</taxon>
        <taxon>Micromonospora</taxon>
    </lineage>
</organism>
<evidence type="ECO:0000313" key="1">
    <source>
        <dbReference type="EMBL" id="MBO4164712.1"/>
    </source>
</evidence>
<comment type="caution">
    <text evidence="1">The sequence shown here is derived from an EMBL/GenBank/DDBJ whole genome shotgun (WGS) entry which is preliminary data.</text>
</comment>
<dbReference type="Proteomes" id="UP000671399">
    <property type="component" value="Unassembled WGS sequence"/>
</dbReference>
<sequence length="241" mass="25892">MTPRPCTDGTFHHLSVDLALERAGEYGSRGYTLCSTAERPVWGNDQWAIDLAYEAYRRDTYLDITTLPPCVECRRVAELLTDPDTAPPLHRRPPPPDFASGFTGDEIRIALRTDIATGATLGKQAAVHLLTFTALPDQPGFGDLVRILDLLWDDEVVRMGQVTDWAAVVGFAATADVPDRDRRLTAVAASLAGGPPVGLGATSTLAGDPAAARRLVEAVVIAAGHGDRWQLTEKPAPTDRA</sequence>
<dbReference type="RefSeq" id="WP_208570234.1">
    <property type="nucleotide sequence ID" value="NZ_JAGFWR010000028.1"/>
</dbReference>
<protein>
    <submittedName>
        <fullName evidence="1">Uncharacterized protein</fullName>
    </submittedName>
</protein>